<dbReference type="InterPro" id="IPR029063">
    <property type="entry name" value="SAM-dependent_MTases_sf"/>
</dbReference>
<evidence type="ECO:0000313" key="1">
    <source>
        <dbReference type="EMBL" id="GAJ11383.1"/>
    </source>
</evidence>
<dbReference type="AlphaFoldDB" id="X1U1E2"/>
<evidence type="ECO:0008006" key="2">
    <source>
        <dbReference type="Google" id="ProtNLM"/>
    </source>
</evidence>
<accession>X1U1E2</accession>
<dbReference type="EMBL" id="BARW01030940">
    <property type="protein sequence ID" value="GAJ11383.1"/>
    <property type="molecule type" value="Genomic_DNA"/>
</dbReference>
<name>X1U1E2_9ZZZZ</name>
<dbReference type="SUPFAM" id="SSF53335">
    <property type="entry name" value="S-adenosyl-L-methionine-dependent methyltransferases"/>
    <property type="match status" value="1"/>
</dbReference>
<gene>
    <name evidence="1" type="ORF">S12H4_49342</name>
</gene>
<reference evidence="1" key="1">
    <citation type="journal article" date="2014" name="Front. Microbiol.">
        <title>High frequency of phylogenetically diverse reductive dehalogenase-homologous genes in deep subseafloor sedimentary metagenomes.</title>
        <authorList>
            <person name="Kawai M."/>
            <person name="Futagami T."/>
            <person name="Toyoda A."/>
            <person name="Takaki Y."/>
            <person name="Nishi S."/>
            <person name="Hori S."/>
            <person name="Arai W."/>
            <person name="Tsubouchi T."/>
            <person name="Morono Y."/>
            <person name="Uchiyama I."/>
            <person name="Ito T."/>
            <person name="Fujiyama A."/>
            <person name="Inagaki F."/>
            <person name="Takami H."/>
        </authorList>
    </citation>
    <scope>NUCLEOTIDE SEQUENCE</scope>
    <source>
        <strain evidence="1">Expedition CK06-06</strain>
    </source>
</reference>
<proteinExistence type="predicted"/>
<comment type="caution">
    <text evidence="1">The sequence shown here is derived from an EMBL/GenBank/DDBJ whole genome shotgun (WGS) entry which is preliminary data.</text>
</comment>
<organism evidence="1">
    <name type="scientific">marine sediment metagenome</name>
    <dbReference type="NCBI Taxonomy" id="412755"/>
    <lineage>
        <taxon>unclassified sequences</taxon>
        <taxon>metagenomes</taxon>
        <taxon>ecological metagenomes</taxon>
    </lineage>
</organism>
<dbReference type="Gene3D" id="3.40.50.150">
    <property type="entry name" value="Vaccinia Virus protein VP39"/>
    <property type="match status" value="1"/>
</dbReference>
<protein>
    <recommendedName>
        <fullName evidence="2">Methyltransferase domain-containing protein</fullName>
    </recommendedName>
</protein>
<sequence>MPTSFPDTVTTVVKAVQALAPASVLDIGCGFGKYGLLCREYLDVWWNRYRKQDWRVRIDAVEVFELYLTPIHWYIYNNIYLGDIRELVDKLENYNVVLMLDVIEHFKKEEGLELLERVKAKCGNILLSTPSIRVITDDALGNPYQEHKSFWRLEDFGDSPGVLETEPLLLLCLKGYCYGGGK</sequence>